<dbReference type="PROSITE" id="PS50011">
    <property type="entry name" value="PROTEIN_KINASE_DOM"/>
    <property type="match status" value="1"/>
</dbReference>
<organism evidence="24 25">
    <name type="scientific">Zalerion maritima</name>
    <dbReference type="NCBI Taxonomy" id="339359"/>
    <lineage>
        <taxon>Eukaryota</taxon>
        <taxon>Fungi</taxon>
        <taxon>Dikarya</taxon>
        <taxon>Ascomycota</taxon>
        <taxon>Pezizomycotina</taxon>
        <taxon>Sordariomycetes</taxon>
        <taxon>Lulworthiomycetidae</taxon>
        <taxon>Lulworthiales</taxon>
        <taxon>Lulworthiaceae</taxon>
        <taxon>Zalerion</taxon>
    </lineage>
</organism>
<keyword evidence="12 19" id="KW-0067">ATP-binding</keyword>
<evidence type="ECO:0000313" key="25">
    <source>
        <dbReference type="Proteomes" id="UP001201980"/>
    </source>
</evidence>
<keyword evidence="7" id="KW-0479">Metal-binding</keyword>
<keyword evidence="4" id="KW-0723">Serine/threonine-protein kinase</keyword>
<dbReference type="CDD" id="cd10422">
    <property type="entry name" value="RNase_Ire1"/>
    <property type="match status" value="1"/>
</dbReference>
<dbReference type="GO" id="GO:0070059">
    <property type="term" value="P:intrinsic apoptotic signaling pathway in response to endoplasmic reticulum stress"/>
    <property type="evidence" value="ECO:0007669"/>
    <property type="project" value="TreeGrafter"/>
</dbReference>
<dbReference type="InterPro" id="IPR045133">
    <property type="entry name" value="IRE1/2-like"/>
</dbReference>
<dbReference type="EC" id="2.7.11.1" evidence="3"/>
<comment type="subcellular location">
    <subcellularLocation>
        <location evidence="2">Membrane</location>
        <topology evidence="2">Single-pass type I membrane protein</topology>
    </subcellularLocation>
</comment>
<proteinExistence type="predicted"/>
<evidence type="ECO:0000256" key="3">
    <source>
        <dbReference type="ARBA" id="ARBA00012513"/>
    </source>
</evidence>
<dbReference type="Gene3D" id="2.130.10.10">
    <property type="entry name" value="YVTN repeat-like/Quinoprotein amine dehydrogenase"/>
    <property type="match status" value="1"/>
</dbReference>
<evidence type="ECO:0000256" key="6">
    <source>
        <dbReference type="ARBA" id="ARBA00022692"/>
    </source>
</evidence>
<keyword evidence="25" id="KW-1185">Reference proteome</keyword>
<dbReference type="Gene3D" id="1.20.1440.180">
    <property type="entry name" value="KEN domain"/>
    <property type="match status" value="1"/>
</dbReference>
<dbReference type="GO" id="GO:0004521">
    <property type="term" value="F:RNA endonuclease activity"/>
    <property type="evidence" value="ECO:0007669"/>
    <property type="project" value="InterPro"/>
</dbReference>
<keyword evidence="16" id="KW-0325">Glycoprotein</keyword>
<dbReference type="InterPro" id="IPR008271">
    <property type="entry name" value="Ser/Thr_kinase_AS"/>
</dbReference>
<dbReference type="GO" id="GO:0051082">
    <property type="term" value="F:unfolded protein binding"/>
    <property type="evidence" value="ECO:0007669"/>
    <property type="project" value="TreeGrafter"/>
</dbReference>
<dbReference type="GO" id="GO:1990604">
    <property type="term" value="C:IRE1-TRAF2-ASK1 complex"/>
    <property type="evidence" value="ECO:0007669"/>
    <property type="project" value="TreeGrafter"/>
</dbReference>
<evidence type="ECO:0000256" key="8">
    <source>
        <dbReference type="ARBA" id="ARBA00022729"/>
    </source>
</evidence>
<keyword evidence="5" id="KW-0808">Transferase</keyword>
<reference evidence="24" key="1">
    <citation type="submission" date="2022-07" db="EMBL/GenBank/DDBJ databases">
        <title>Draft genome sequence of Zalerion maritima ATCC 34329, a (micro)plastics degrading marine fungus.</title>
        <authorList>
            <person name="Paco A."/>
            <person name="Goncalves M.F.M."/>
            <person name="Rocha-Santos T.A.P."/>
            <person name="Alves A."/>
        </authorList>
    </citation>
    <scope>NUCLEOTIDE SEQUENCE</scope>
    <source>
        <strain evidence="24">ATCC 34329</strain>
    </source>
</reference>
<evidence type="ECO:0000256" key="11">
    <source>
        <dbReference type="ARBA" id="ARBA00022801"/>
    </source>
</evidence>
<dbReference type="InterPro" id="IPR015943">
    <property type="entry name" value="WD40/YVTN_repeat-like_dom_sf"/>
</dbReference>
<evidence type="ECO:0000256" key="14">
    <source>
        <dbReference type="ARBA" id="ARBA00022989"/>
    </source>
</evidence>
<dbReference type="InterPro" id="IPR010513">
    <property type="entry name" value="KEN_dom"/>
</dbReference>
<dbReference type="InterPro" id="IPR000719">
    <property type="entry name" value="Prot_kinase_dom"/>
</dbReference>
<evidence type="ECO:0000256" key="18">
    <source>
        <dbReference type="ARBA" id="ARBA00048977"/>
    </source>
</evidence>
<evidence type="ECO:0000256" key="13">
    <source>
        <dbReference type="ARBA" id="ARBA00022842"/>
    </source>
</evidence>
<dbReference type="SUPFAM" id="SSF56112">
    <property type="entry name" value="Protein kinase-like (PK-like)"/>
    <property type="match status" value="1"/>
</dbReference>
<feature type="compositionally biased region" description="Basic and acidic residues" evidence="20">
    <location>
        <begin position="69"/>
        <end position="92"/>
    </location>
</feature>
<dbReference type="FunFam" id="3.30.200.20:FF:000077">
    <property type="entry name" value="Putative Serine/threonine-protein kinase/endoribonuclease IRE1"/>
    <property type="match status" value="1"/>
</dbReference>
<gene>
    <name evidence="24" type="ORF">MKZ38_002263</name>
</gene>
<evidence type="ECO:0000256" key="15">
    <source>
        <dbReference type="ARBA" id="ARBA00023136"/>
    </source>
</evidence>
<dbReference type="GO" id="GO:0036498">
    <property type="term" value="P:IRE1-mediated unfolded protein response"/>
    <property type="evidence" value="ECO:0007669"/>
    <property type="project" value="TreeGrafter"/>
</dbReference>
<comment type="cofactor">
    <cofactor evidence="1">
        <name>Mg(2+)</name>
        <dbReference type="ChEBI" id="CHEBI:18420"/>
    </cofactor>
</comment>
<evidence type="ECO:0000256" key="2">
    <source>
        <dbReference type="ARBA" id="ARBA00004479"/>
    </source>
</evidence>
<keyword evidence="8 21" id="KW-0732">Signal</keyword>
<comment type="catalytic activity">
    <reaction evidence="18">
        <text>L-seryl-[protein] + ATP = O-phospho-L-seryl-[protein] + ADP + H(+)</text>
        <dbReference type="Rhea" id="RHEA:17989"/>
        <dbReference type="Rhea" id="RHEA-COMP:9863"/>
        <dbReference type="Rhea" id="RHEA-COMP:11604"/>
        <dbReference type="ChEBI" id="CHEBI:15378"/>
        <dbReference type="ChEBI" id="CHEBI:29999"/>
        <dbReference type="ChEBI" id="CHEBI:30616"/>
        <dbReference type="ChEBI" id="CHEBI:83421"/>
        <dbReference type="ChEBI" id="CHEBI:456216"/>
        <dbReference type="EC" id="2.7.11.1"/>
    </reaction>
    <physiologicalReaction direction="left-to-right" evidence="18">
        <dbReference type="Rhea" id="RHEA:17990"/>
    </physiologicalReaction>
</comment>
<keyword evidence="9 19" id="KW-0547">Nucleotide-binding</keyword>
<evidence type="ECO:0000256" key="19">
    <source>
        <dbReference type="PROSITE-ProRule" id="PRU10141"/>
    </source>
</evidence>
<evidence type="ECO:0000259" key="22">
    <source>
        <dbReference type="PROSITE" id="PS50011"/>
    </source>
</evidence>
<evidence type="ECO:0000259" key="23">
    <source>
        <dbReference type="PROSITE" id="PS51392"/>
    </source>
</evidence>
<evidence type="ECO:0000256" key="17">
    <source>
        <dbReference type="ARBA" id="ARBA00048659"/>
    </source>
</evidence>
<feature type="chain" id="PRO_5042112447" description="non-specific serine/threonine protein kinase" evidence="21">
    <location>
        <begin position="34"/>
        <end position="1322"/>
    </location>
</feature>
<sequence length="1322" mass="146885">MRPPSNGGHNHHNPRRLLFALASSFLLPFNAVAQQVPQQPRDDGRSAVQSSSTSTSPYEDQGAASYYNTERDAYRRRNGEGIMSRRPDEDNKIMVPEANIAVGKKAMKRSNSQLDEDRKPSTFAPASAVRAPADRNIQPLALVFADGAGLLSLQHPARSLDDWEVEDFVLLASVDGTLTAAERRTGKTIWTINTDRPMVETTHYPPHINASDNPDSPYDDPFSVYKWVWSVEPRGDGNIYIWSPNAEGTTGRLGGLHPTQFSMRGIVEKMSPIYRQGDPPLLYRGSKTSDMVVIDASTGRVVHLLSDDSGDYHNTDNDSCKYQSQFDSTECNSRGLFSLERTHYTVRIVDKNTKRPVAKLVYSEWAVNDFDYDLLNQVSDTQDGHFISGRHDGLVYGFDHGRSESEPLFRRVLSSPLASVLEVYRPLYPTNPQEELVVLPQPMPIPNDSDMIYNRQNYVFINQTDGGGWYAMPGQSYPLVLAAPRAPINEPDIWAAQPQKLLESENKRSKLLAGTHMVRPLEGSDRFTNLPTLPSPDNGEKAGSGVEDYGDDFGPSDLNMDKDLALAKQDGFTLMLNSILLFIKFCLQSIWDFIRNPLAILVILYYALTMTQNPIRDVAVKHGVLSPFSSASKIVEDVSQSVGGVNKEVDVAEAADDQTPSTLLETKEETSAITVTDEVGEVVAADAARDKVNLGREAKEIELRPEPSAAEGKQWLEPGILKTESATPEVELGKITEAAASKTEHQPQVPNQASLELRGDHGLAVDRRATTKGTESPVDRKEVTFANGDAEAPAPASIPDSPEQPAKKKTRRGKRGGVKHKKGPKQRDTSQSRGDDVVLSVDQVVAKAIGGEAKAPQPQPDVETVDGRPEEVSGSILKLNNLEVNEQEQLGTGSNGTVVFSGRFDGRDVAVKRMLIQFYDIASQETKLLRESDDHPNVIRYYSQVQTGPFLYIALELCKASLADIIERPLGYRELALAGQQNIQYVLCQVTEGLRFLHDLRIVHRDLKPHNILVNIDRDSLPRLVVSDFGLCKKLEGGQSSFGATTAHAAGTSGWRAPELLVDDDNNSNPNAMESVHSGNSLVSTDGLPTNRRVTRAIDIFSLGLVYFYVLTGGQHPFDCGDRYMREVNIRNGKYNLDALEALGDDGQEAQQLIGSMLQSNHKLRPTARDVLAHPFFWPNKKKLLFLTNISDHFEKEIREPPSPALVCLESISQRVISSHDFLKQLPQAFVDSLGKQRKYTGSRMLDLLRAIRNKHNHYEDMSDGLKKTVGSLPGGYLRFWTTRFPNMLIACWQLIFDLQLEDSERFKEYYKPCKPDASLWR</sequence>
<evidence type="ECO:0000256" key="20">
    <source>
        <dbReference type="SAM" id="MobiDB-lite"/>
    </source>
</evidence>
<dbReference type="SMART" id="SM00580">
    <property type="entry name" value="PUG"/>
    <property type="match status" value="1"/>
</dbReference>
<evidence type="ECO:0000256" key="9">
    <source>
        <dbReference type="ARBA" id="ARBA00022741"/>
    </source>
</evidence>
<accession>A0AAD5RP42</accession>
<dbReference type="GO" id="GO:0006397">
    <property type="term" value="P:mRNA processing"/>
    <property type="evidence" value="ECO:0007669"/>
    <property type="project" value="InterPro"/>
</dbReference>
<evidence type="ECO:0000256" key="10">
    <source>
        <dbReference type="ARBA" id="ARBA00022777"/>
    </source>
</evidence>
<dbReference type="PROSITE" id="PS51392">
    <property type="entry name" value="KEN"/>
    <property type="match status" value="1"/>
</dbReference>
<name>A0AAD5RP42_9PEZI</name>
<comment type="catalytic activity">
    <reaction evidence="17">
        <text>L-threonyl-[protein] + ATP = O-phospho-L-threonyl-[protein] + ADP + H(+)</text>
        <dbReference type="Rhea" id="RHEA:46608"/>
        <dbReference type="Rhea" id="RHEA-COMP:11060"/>
        <dbReference type="Rhea" id="RHEA-COMP:11605"/>
        <dbReference type="ChEBI" id="CHEBI:15378"/>
        <dbReference type="ChEBI" id="CHEBI:30013"/>
        <dbReference type="ChEBI" id="CHEBI:30616"/>
        <dbReference type="ChEBI" id="CHEBI:61977"/>
        <dbReference type="ChEBI" id="CHEBI:456216"/>
        <dbReference type="EC" id="2.7.11.1"/>
    </reaction>
    <physiologicalReaction direction="left-to-right" evidence="17">
        <dbReference type="Rhea" id="RHEA:46609"/>
    </physiologicalReaction>
</comment>
<evidence type="ECO:0000256" key="16">
    <source>
        <dbReference type="ARBA" id="ARBA00023180"/>
    </source>
</evidence>
<dbReference type="Gene3D" id="1.10.510.10">
    <property type="entry name" value="Transferase(Phosphotransferase) domain 1"/>
    <property type="match status" value="1"/>
</dbReference>
<keyword evidence="11" id="KW-0378">Hydrolase</keyword>
<dbReference type="Pfam" id="PF00069">
    <property type="entry name" value="Pkinase"/>
    <property type="match status" value="1"/>
</dbReference>
<dbReference type="CDD" id="cd09769">
    <property type="entry name" value="Luminal_IRE1"/>
    <property type="match status" value="1"/>
</dbReference>
<dbReference type="PANTHER" id="PTHR13954">
    <property type="entry name" value="IRE1-RELATED"/>
    <property type="match status" value="1"/>
</dbReference>
<dbReference type="PANTHER" id="PTHR13954:SF6">
    <property type="entry name" value="NON-SPECIFIC SERINE_THREONINE PROTEIN KINASE"/>
    <property type="match status" value="1"/>
</dbReference>
<dbReference type="Gene3D" id="3.30.200.20">
    <property type="entry name" value="Phosphorylase Kinase, domain 1"/>
    <property type="match status" value="1"/>
</dbReference>
<protein>
    <recommendedName>
        <fullName evidence="3">non-specific serine/threonine protein kinase</fullName>
        <ecNumber evidence="3">2.7.11.1</ecNumber>
    </recommendedName>
</protein>
<feature type="signal peptide" evidence="21">
    <location>
        <begin position="1"/>
        <end position="33"/>
    </location>
</feature>
<evidence type="ECO:0000256" key="1">
    <source>
        <dbReference type="ARBA" id="ARBA00001946"/>
    </source>
</evidence>
<dbReference type="Pfam" id="PF06479">
    <property type="entry name" value="Ribonuc_2-5A"/>
    <property type="match status" value="1"/>
</dbReference>
<keyword evidence="6" id="KW-0812">Transmembrane</keyword>
<keyword evidence="13" id="KW-0460">Magnesium</keyword>
<dbReference type="PROSITE" id="PS00108">
    <property type="entry name" value="PROTEIN_KINASE_ST"/>
    <property type="match status" value="1"/>
</dbReference>
<keyword evidence="10 24" id="KW-0418">Kinase</keyword>
<feature type="region of interest" description="Disordered" evidence="20">
    <location>
        <begin position="525"/>
        <end position="544"/>
    </location>
</feature>
<keyword evidence="15" id="KW-0472">Membrane</keyword>
<dbReference type="Proteomes" id="UP001201980">
    <property type="component" value="Unassembled WGS sequence"/>
</dbReference>
<keyword evidence="14" id="KW-1133">Transmembrane helix</keyword>
<evidence type="ECO:0000256" key="21">
    <source>
        <dbReference type="SAM" id="SignalP"/>
    </source>
</evidence>
<comment type="caution">
    <text evidence="24">The sequence shown here is derived from an EMBL/GenBank/DDBJ whole genome shotgun (WGS) entry which is preliminary data.</text>
</comment>
<dbReference type="InterPro" id="IPR011009">
    <property type="entry name" value="Kinase-like_dom_sf"/>
</dbReference>
<feature type="region of interest" description="Disordered" evidence="20">
    <location>
        <begin position="703"/>
        <end position="761"/>
    </location>
</feature>
<evidence type="ECO:0000256" key="5">
    <source>
        <dbReference type="ARBA" id="ARBA00022679"/>
    </source>
</evidence>
<feature type="region of interest" description="Disordered" evidence="20">
    <location>
        <begin position="35"/>
        <end position="123"/>
    </location>
</feature>
<feature type="domain" description="KEN" evidence="23">
    <location>
        <begin position="1180"/>
        <end position="1313"/>
    </location>
</feature>
<dbReference type="FunFam" id="1.10.510.10:FF:000572">
    <property type="entry name" value="Serine/threonine-protein kinase/endoribonuclease IRE1"/>
    <property type="match status" value="1"/>
</dbReference>
<dbReference type="PROSITE" id="PS00107">
    <property type="entry name" value="PROTEIN_KINASE_ATP"/>
    <property type="match status" value="1"/>
</dbReference>
<dbReference type="GO" id="GO:0046872">
    <property type="term" value="F:metal ion binding"/>
    <property type="evidence" value="ECO:0007669"/>
    <property type="project" value="UniProtKB-KW"/>
</dbReference>
<dbReference type="GO" id="GO:0004674">
    <property type="term" value="F:protein serine/threonine kinase activity"/>
    <property type="evidence" value="ECO:0007669"/>
    <property type="project" value="UniProtKB-KW"/>
</dbReference>
<dbReference type="GO" id="GO:0005524">
    <property type="term" value="F:ATP binding"/>
    <property type="evidence" value="ECO:0007669"/>
    <property type="project" value="UniProtKB-UniRule"/>
</dbReference>
<dbReference type="SMART" id="SM00220">
    <property type="entry name" value="S_TKc"/>
    <property type="match status" value="1"/>
</dbReference>
<feature type="compositionally biased region" description="Basic residues" evidence="20">
    <location>
        <begin position="807"/>
        <end position="824"/>
    </location>
</feature>
<dbReference type="InterPro" id="IPR017441">
    <property type="entry name" value="Protein_kinase_ATP_BS"/>
</dbReference>
<feature type="binding site" evidence="19">
    <location>
        <position position="912"/>
    </location>
    <ligand>
        <name>ATP</name>
        <dbReference type="ChEBI" id="CHEBI:30616"/>
    </ligand>
</feature>
<evidence type="ECO:0000256" key="4">
    <source>
        <dbReference type="ARBA" id="ARBA00022527"/>
    </source>
</evidence>
<dbReference type="EMBL" id="JAKWBI020000167">
    <property type="protein sequence ID" value="KAJ2900727.1"/>
    <property type="molecule type" value="Genomic_DNA"/>
</dbReference>
<evidence type="ECO:0000256" key="12">
    <source>
        <dbReference type="ARBA" id="ARBA00022840"/>
    </source>
</evidence>
<dbReference type="GO" id="GO:0016787">
    <property type="term" value="F:hydrolase activity"/>
    <property type="evidence" value="ECO:0007669"/>
    <property type="project" value="UniProtKB-KW"/>
</dbReference>
<evidence type="ECO:0000313" key="24">
    <source>
        <dbReference type="EMBL" id="KAJ2900727.1"/>
    </source>
</evidence>
<dbReference type="InterPro" id="IPR038357">
    <property type="entry name" value="KEN_sf"/>
</dbReference>
<evidence type="ECO:0000256" key="7">
    <source>
        <dbReference type="ARBA" id="ARBA00022723"/>
    </source>
</evidence>
<dbReference type="InterPro" id="IPR011047">
    <property type="entry name" value="Quinoprotein_ADH-like_sf"/>
</dbReference>
<feature type="region of interest" description="Disordered" evidence="20">
    <location>
        <begin position="789"/>
        <end position="838"/>
    </location>
</feature>
<feature type="domain" description="Protein kinase" evidence="22">
    <location>
        <begin position="884"/>
        <end position="1177"/>
    </location>
</feature>
<dbReference type="SUPFAM" id="SSF50998">
    <property type="entry name" value="Quinoprotein alcohol dehydrogenase-like"/>
    <property type="match status" value="1"/>
</dbReference>
<feature type="compositionally biased region" description="Basic and acidic residues" evidence="20">
    <location>
        <begin position="825"/>
        <end position="836"/>
    </location>
</feature>